<dbReference type="PANTHER" id="PTHR33392">
    <property type="entry name" value="POLYISOPRENYL-TEICHOIC ACID--PEPTIDOGLYCAN TEICHOIC ACID TRANSFERASE TAGU"/>
    <property type="match status" value="1"/>
</dbReference>
<keyword evidence="3" id="KW-0472">Membrane</keyword>
<organism evidence="5 6">
    <name type="scientific">Aerococcus kribbianus</name>
    <dbReference type="NCBI Taxonomy" id="2999064"/>
    <lineage>
        <taxon>Bacteria</taxon>
        <taxon>Bacillati</taxon>
        <taxon>Bacillota</taxon>
        <taxon>Bacilli</taxon>
        <taxon>Lactobacillales</taxon>
        <taxon>Aerococcaceae</taxon>
        <taxon>Aerococcus</taxon>
    </lineage>
</organism>
<keyword evidence="6" id="KW-1185">Reference proteome</keyword>
<evidence type="ECO:0000313" key="6">
    <source>
        <dbReference type="Proteomes" id="UP001146670"/>
    </source>
</evidence>
<comment type="caution">
    <text evidence="5">The sequence shown here is derived from an EMBL/GenBank/DDBJ whole genome shotgun (WGS) entry which is preliminary data.</text>
</comment>
<evidence type="ECO:0000256" key="1">
    <source>
        <dbReference type="ARBA" id="ARBA00006068"/>
    </source>
</evidence>
<proteinExistence type="inferred from homology"/>
<sequence length="459" mass="51427">MANLNHKDNSQRHSQQRRQRSVFSGKKRWVFLPILLVVGFLLFRFGSDLMSFTNQIYEQANSNKRRDADQVLQEKEPISILLTGIDNGALFYEDVEDGRTDVMMIITINPETESATITSVPRDTLGPIGESDDFDKLNHAYMKHGIHATIDSLQRYFDIPIDYYVSVNMQGFIDVIDHLGGIEITPSLTFTQDGAEFEAGKTQVLNGEEAIHYARMRKEDPEGDIGREKRQQEVVEAVIKKVASLGTITKYQDVLDSLDDNIKTDLRLEDMVALQQNYLDALQNLNKLTVQNYLDLNQSFGYYLYIPEEERLRVSNAIRQSLGLSEDSDTRIVYPVEYGVPEEYFSTVDVNGNLIIESEDMPVQPGVYTEAELQAALRDAQREGSQDNVLPGQPGLDEGLESSQPGLELTPPGEDSGQSYGGSVYDQSPIENAPVDEGNVENEAVIDPNQAVGENGEEQ</sequence>
<evidence type="ECO:0000256" key="3">
    <source>
        <dbReference type="SAM" id="Phobius"/>
    </source>
</evidence>
<keyword evidence="3" id="KW-0812">Transmembrane</keyword>
<protein>
    <submittedName>
        <fullName evidence="5">LCP family protein</fullName>
    </submittedName>
</protein>
<evidence type="ECO:0000259" key="4">
    <source>
        <dbReference type="Pfam" id="PF03816"/>
    </source>
</evidence>
<dbReference type="Pfam" id="PF03816">
    <property type="entry name" value="LytR_cpsA_psr"/>
    <property type="match status" value="1"/>
</dbReference>
<gene>
    <name evidence="5" type="ORF">OW157_03215</name>
</gene>
<keyword evidence="3" id="KW-1133">Transmembrane helix</keyword>
<feature type="region of interest" description="Disordered" evidence="2">
    <location>
        <begin position="379"/>
        <end position="459"/>
    </location>
</feature>
<dbReference type="PANTHER" id="PTHR33392:SF6">
    <property type="entry name" value="POLYISOPRENYL-TEICHOIC ACID--PEPTIDOGLYCAN TEICHOIC ACID TRANSFERASE TAGU"/>
    <property type="match status" value="1"/>
</dbReference>
<dbReference type="RefSeq" id="WP_268751893.1">
    <property type="nucleotide sequence ID" value="NZ_JAPRFQ010000001.1"/>
</dbReference>
<dbReference type="Gene3D" id="3.40.630.190">
    <property type="entry name" value="LCP protein"/>
    <property type="match status" value="1"/>
</dbReference>
<feature type="compositionally biased region" description="Basic and acidic residues" evidence="2">
    <location>
        <begin position="1"/>
        <end position="11"/>
    </location>
</feature>
<dbReference type="Proteomes" id="UP001146670">
    <property type="component" value="Unassembled WGS sequence"/>
</dbReference>
<dbReference type="InterPro" id="IPR004474">
    <property type="entry name" value="LytR_CpsA_psr"/>
</dbReference>
<dbReference type="AlphaFoldDB" id="A0A9X3JDA6"/>
<comment type="similarity">
    <text evidence="1">Belongs to the LytR/CpsA/Psr (LCP) family.</text>
</comment>
<evidence type="ECO:0000256" key="2">
    <source>
        <dbReference type="SAM" id="MobiDB-lite"/>
    </source>
</evidence>
<dbReference type="EMBL" id="JAPRFR010000001">
    <property type="protein sequence ID" value="MCZ0725578.1"/>
    <property type="molecule type" value="Genomic_DNA"/>
</dbReference>
<feature type="domain" description="Cell envelope-related transcriptional attenuator" evidence="4">
    <location>
        <begin position="99"/>
        <end position="243"/>
    </location>
</feature>
<feature type="region of interest" description="Disordered" evidence="2">
    <location>
        <begin position="1"/>
        <end position="20"/>
    </location>
</feature>
<dbReference type="NCBIfam" id="TIGR00350">
    <property type="entry name" value="lytR_cpsA_psr"/>
    <property type="match status" value="1"/>
</dbReference>
<accession>A0A9X3JDA6</accession>
<name>A0A9X3JDA6_9LACT</name>
<reference evidence="5" key="1">
    <citation type="submission" date="2022-12" db="EMBL/GenBank/DDBJ databases">
        <title>Description and comparative metabolic analysis of Aerococcus sp. nov., isolated from the feces of a pig.</title>
        <authorList>
            <person name="Chang Y.-H."/>
        </authorList>
    </citation>
    <scope>NUCLEOTIDE SEQUENCE</scope>
    <source>
        <strain evidence="5">YH-aer222</strain>
    </source>
</reference>
<evidence type="ECO:0000313" key="5">
    <source>
        <dbReference type="EMBL" id="MCZ0725578.1"/>
    </source>
</evidence>
<feature type="transmembrane region" description="Helical" evidence="3">
    <location>
        <begin position="29"/>
        <end position="46"/>
    </location>
</feature>
<dbReference type="InterPro" id="IPR050922">
    <property type="entry name" value="LytR/CpsA/Psr_CW_biosynth"/>
</dbReference>